<evidence type="ECO:0000256" key="2">
    <source>
        <dbReference type="ARBA" id="ARBA00022723"/>
    </source>
</evidence>
<proteinExistence type="predicted"/>
<dbReference type="AlphaFoldDB" id="A0A5J4Z500"/>
<keyword evidence="4 8" id="KW-0863">Zinc-finger</keyword>
<organism evidence="11 12">
    <name type="scientific">Porphyridium purpureum</name>
    <name type="common">Red alga</name>
    <name type="synonym">Porphyridium cruentum</name>
    <dbReference type="NCBI Taxonomy" id="35688"/>
    <lineage>
        <taxon>Eukaryota</taxon>
        <taxon>Rhodophyta</taxon>
        <taxon>Bangiophyceae</taxon>
        <taxon>Porphyridiales</taxon>
        <taxon>Porphyridiaceae</taxon>
        <taxon>Porphyridium</taxon>
    </lineage>
</organism>
<dbReference type="SUPFAM" id="SSF57667">
    <property type="entry name" value="beta-beta-alpha zinc fingers"/>
    <property type="match status" value="2"/>
</dbReference>
<evidence type="ECO:0000313" key="11">
    <source>
        <dbReference type="EMBL" id="KAA8498242.1"/>
    </source>
</evidence>
<dbReference type="SMART" id="SM00355">
    <property type="entry name" value="ZnF_C2H2"/>
    <property type="match status" value="3"/>
</dbReference>
<dbReference type="OrthoDB" id="8113227at2759"/>
<feature type="domain" description="C2H2-type" evidence="10">
    <location>
        <begin position="512"/>
        <end position="540"/>
    </location>
</feature>
<dbReference type="Proteomes" id="UP000324585">
    <property type="component" value="Unassembled WGS sequence"/>
</dbReference>
<feature type="domain" description="C2H2-type" evidence="10">
    <location>
        <begin position="454"/>
        <end position="482"/>
    </location>
</feature>
<reference evidence="12" key="1">
    <citation type="journal article" date="2019" name="Nat. Commun.">
        <title>Expansion of phycobilisome linker gene families in mesophilic red algae.</title>
        <authorList>
            <person name="Lee J."/>
            <person name="Kim D."/>
            <person name="Bhattacharya D."/>
            <person name="Yoon H.S."/>
        </authorList>
    </citation>
    <scope>NUCLEOTIDE SEQUENCE [LARGE SCALE GENOMIC DNA]</scope>
    <source>
        <strain evidence="12">CCMP 1328</strain>
    </source>
</reference>
<dbReference type="InterPro" id="IPR050589">
    <property type="entry name" value="Ikaros_C2H2-ZF"/>
</dbReference>
<accession>A0A5J4Z500</accession>
<dbReference type="InterPro" id="IPR013087">
    <property type="entry name" value="Znf_C2H2_type"/>
</dbReference>
<feature type="region of interest" description="Disordered" evidence="9">
    <location>
        <begin position="353"/>
        <end position="389"/>
    </location>
</feature>
<dbReference type="EMBL" id="VRMN01000001">
    <property type="protein sequence ID" value="KAA8498242.1"/>
    <property type="molecule type" value="Genomic_DNA"/>
</dbReference>
<evidence type="ECO:0000313" key="12">
    <source>
        <dbReference type="Proteomes" id="UP000324585"/>
    </source>
</evidence>
<dbReference type="Gene3D" id="3.30.160.60">
    <property type="entry name" value="Classic Zinc Finger"/>
    <property type="match status" value="2"/>
</dbReference>
<dbReference type="PROSITE" id="PS00028">
    <property type="entry name" value="ZINC_FINGER_C2H2_1"/>
    <property type="match status" value="3"/>
</dbReference>
<keyword evidence="6" id="KW-0238">DNA-binding</keyword>
<dbReference type="GO" id="GO:0003700">
    <property type="term" value="F:DNA-binding transcription factor activity"/>
    <property type="evidence" value="ECO:0007669"/>
    <property type="project" value="TreeGrafter"/>
</dbReference>
<keyword evidence="7" id="KW-0539">Nucleus</keyword>
<comment type="caution">
    <text evidence="11">The sequence shown here is derived from an EMBL/GenBank/DDBJ whole genome shotgun (WGS) entry which is preliminary data.</text>
</comment>
<evidence type="ECO:0000256" key="6">
    <source>
        <dbReference type="ARBA" id="ARBA00023125"/>
    </source>
</evidence>
<gene>
    <name evidence="11" type="ORF">FVE85_5827</name>
</gene>
<evidence type="ECO:0000256" key="5">
    <source>
        <dbReference type="ARBA" id="ARBA00022833"/>
    </source>
</evidence>
<dbReference type="GO" id="GO:0000978">
    <property type="term" value="F:RNA polymerase II cis-regulatory region sequence-specific DNA binding"/>
    <property type="evidence" value="ECO:0007669"/>
    <property type="project" value="TreeGrafter"/>
</dbReference>
<evidence type="ECO:0000256" key="7">
    <source>
        <dbReference type="ARBA" id="ARBA00023242"/>
    </source>
</evidence>
<evidence type="ECO:0000256" key="1">
    <source>
        <dbReference type="ARBA" id="ARBA00004123"/>
    </source>
</evidence>
<evidence type="ECO:0000259" key="10">
    <source>
        <dbReference type="PROSITE" id="PS50157"/>
    </source>
</evidence>
<evidence type="ECO:0000256" key="9">
    <source>
        <dbReference type="SAM" id="MobiDB-lite"/>
    </source>
</evidence>
<evidence type="ECO:0000256" key="3">
    <source>
        <dbReference type="ARBA" id="ARBA00022737"/>
    </source>
</evidence>
<feature type="compositionally biased region" description="Basic and acidic residues" evidence="9">
    <location>
        <begin position="360"/>
        <end position="373"/>
    </location>
</feature>
<dbReference type="Pfam" id="PF00096">
    <property type="entry name" value="zf-C2H2"/>
    <property type="match status" value="1"/>
</dbReference>
<keyword evidence="5" id="KW-0862">Zinc</keyword>
<name>A0A5J4Z500_PORPP</name>
<dbReference type="GO" id="GO:0005634">
    <property type="term" value="C:nucleus"/>
    <property type="evidence" value="ECO:0007669"/>
    <property type="project" value="UniProtKB-SubCell"/>
</dbReference>
<dbReference type="PANTHER" id="PTHR24404">
    <property type="entry name" value="ZINC FINGER PROTEIN"/>
    <property type="match status" value="1"/>
</dbReference>
<keyword evidence="2" id="KW-0479">Metal-binding</keyword>
<evidence type="ECO:0000256" key="4">
    <source>
        <dbReference type="ARBA" id="ARBA00022771"/>
    </source>
</evidence>
<keyword evidence="12" id="KW-1185">Reference proteome</keyword>
<dbReference type="GO" id="GO:0008270">
    <property type="term" value="F:zinc ion binding"/>
    <property type="evidence" value="ECO:0007669"/>
    <property type="project" value="UniProtKB-KW"/>
</dbReference>
<protein>
    <submittedName>
        <fullName evidence="11">PR domain zinc finger protein 14</fullName>
    </submittedName>
</protein>
<keyword evidence="3" id="KW-0677">Repeat</keyword>
<feature type="domain" description="C2H2-type" evidence="10">
    <location>
        <begin position="483"/>
        <end position="511"/>
    </location>
</feature>
<comment type="subcellular location">
    <subcellularLocation>
        <location evidence="1">Nucleus</location>
    </subcellularLocation>
</comment>
<dbReference type="GO" id="GO:0006357">
    <property type="term" value="P:regulation of transcription by RNA polymerase II"/>
    <property type="evidence" value="ECO:0007669"/>
    <property type="project" value="TreeGrafter"/>
</dbReference>
<dbReference type="PANTHER" id="PTHR24404:SF114">
    <property type="entry name" value="KLUMPFUSS, ISOFORM B-RELATED"/>
    <property type="match status" value="1"/>
</dbReference>
<dbReference type="InterPro" id="IPR036236">
    <property type="entry name" value="Znf_C2H2_sf"/>
</dbReference>
<sequence>MDGERYGLAQMGHERATRSGGGSAHAADPFTLDTSLLGSSDTQSVREVWNYVCRVMYAEPFRSWLFCSEQNSLPFLPPMAQVEMGVVLDSVSNDANDDVAEEQQQVLAPPSQGADQVPDFLFVPFVFSEAGCMGVYRSKFGLLPLELMMPDLELTQNSFGRFVSLIPHDLCAGHIGVRWVADNVARIMFAGIHSEHRHFTYEFIVRDPLVRCERLFAAVLEHAGPPCDFCYWRGISSCQCPRPLVSRLSRILAQSVVNHERRSWTRFAGMVISSCRKLAQQSFAVQVLDSGWQNAAPKVHVAVTPLATLMGTVDTDTRRHSLRNGFFSPLLDRVGPGMSLLTGAKREEGVPSVSILTSEKYQEKSKSASDPRQPRSLTAEGEVEAFDSVDEDDASSHREWCAAAEQPLEHAVDASHERKSVAIDDTHADVIEGKHFDRLPADAPEVLQAENKRFRCLLCNTRYRRLNHVKVHVRSMHLHHKDAICGNCGRGFSCRGNLNQHMRQVHCNDRPIPCVHCQKSFKVPARLKAHMQRVHPTELSQKETLYR</sequence>
<dbReference type="PROSITE" id="PS50157">
    <property type="entry name" value="ZINC_FINGER_C2H2_2"/>
    <property type="match status" value="3"/>
</dbReference>
<evidence type="ECO:0000256" key="8">
    <source>
        <dbReference type="PROSITE-ProRule" id="PRU00042"/>
    </source>
</evidence>